<dbReference type="GeneTree" id="ENSGT00940000164142"/>
<protein>
    <submittedName>
        <fullName evidence="4">Uncharacterized protein</fullName>
    </submittedName>
</protein>
<keyword evidence="5" id="KW-1185">Reference proteome</keyword>
<feature type="transmembrane region" description="Helical" evidence="1">
    <location>
        <begin position="38"/>
        <end position="60"/>
    </location>
</feature>
<evidence type="ECO:0000259" key="3">
    <source>
        <dbReference type="Pfam" id="PF24874"/>
    </source>
</evidence>
<accession>A0A3B3D4W5</accession>
<evidence type="ECO:0000313" key="5">
    <source>
        <dbReference type="Proteomes" id="UP000261560"/>
    </source>
</evidence>
<dbReference type="InterPro" id="IPR031334">
    <property type="entry name" value="Piezo_cap_dom"/>
</dbReference>
<dbReference type="GO" id="GO:0016020">
    <property type="term" value="C:membrane"/>
    <property type="evidence" value="ECO:0007669"/>
    <property type="project" value="InterPro"/>
</dbReference>
<keyword evidence="1" id="KW-0472">Membrane</keyword>
<dbReference type="Proteomes" id="UP000261560">
    <property type="component" value="Unplaced"/>
</dbReference>
<dbReference type="InterPro" id="IPR056770">
    <property type="entry name" value="Piezo_THU9_anchor"/>
</dbReference>
<evidence type="ECO:0000256" key="1">
    <source>
        <dbReference type="SAM" id="Phobius"/>
    </source>
</evidence>
<sequence length="285" mass="31736">MYSVTGCGTTKSDTYLVFFQKYPHPPGQKKKKVVKYGMGGFIIFALISIIWFPLLFMSLVQSAAGVTNQPVEVSIQLSIAGYEPLFTMSAQEQNLVASLFLLQSAMQFLMNYEAEDIVVAKIKSDASLLWSISPASRAAMIEELSSSPHLYMSFRWILLRLDLDTRFLVLFNEQFAGFNVSVLIFFRTSAMCGPSLETLHGYLCGARDRRDGAGRDAVRETHLPVPIAGDHDKDDQREGRLGLNSSGSLHLLTSSSHTKRMQVNVLKILISETLLLSFIKVLLIT</sequence>
<dbReference type="Pfam" id="PF24874">
    <property type="entry name" value="Piezo_THU9_anchor"/>
    <property type="match status" value="1"/>
</dbReference>
<evidence type="ECO:0000259" key="2">
    <source>
        <dbReference type="Pfam" id="PF12166"/>
    </source>
</evidence>
<dbReference type="PANTHER" id="PTHR47049:SF7">
    <property type="entry name" value="PIEZO-TYPE MECHANOSENSITIVE ION CHANNEL COMPONENT 2 ISOFORM X1"/>
    <property type="match status" value="1"/>
</dbReference>
<feature type="domain" description="Piezo THU9 and anchor" evidence="3">
    <location>
        <begin position="20"/>
        <end position="58"/>
    </location>
</feature>
<keyword evidence="1" id="KW-0812">Transmembrane</keyword>
<name>A0A3B3D4W5_ORYME</name>
<reference evidence="4" key="2">
    <citation type="submission" date="2025-09" db="UniProtKB">
        <authorList>
            <consortium name="Ensembl"/>
        </authorList>
    </citation>
    <scope>IDENTIFICATION</scope>
</reference>
<organism evidence="4 5">
    <name type="scientific">Oryzias melastigma</name>
    <name type="common">Marine medaka</name>
    <dbReference type="NCBI Taxonomy" id="30732"/>
    <lineage>
        <taxon>Eukaryota</taxon>
        <taxon>Metazoa</taxon>
        <taxon>Chordata</taxon>
        <taxon>Craniata</taxon>
        <taxon>Vertebrata</taxon>
        <taxon>Euteleostomi</taxon>
        <taxon>Actinopterygii</taxon>
        <taxon>Neopterygii</taxon>
        <taxon>Teleostei</taxon>
        <taxon>Neoteleostei</taxon>
        <taxon>Acanthomorphata</taxon>
        <taxon>Ovalentaria</taxon>
        <taxon>Atherinomorphae</taxon>
        <taxon>Beloniformes</taxon>
        <taxon>Adrianichthyidae</taxon>
        <taxon>Oryziinae</taxon>
        <taxon>Oryzias</taxon>
    </lineage>
</organism>
<dbReference type="GO" id="GO:0008381">
    <property type="term" value="F:mechanosensitive monoatomic ion channel activity"/>
    <property type="evidence" value="ECO:0007669"/>
    <property type="project" value="InterPro"/>
</dbReference>
<keyword evidence="1" id="KW-1133">Transmembrane helix</keyword>
<dbReference type="PANTHER" id="PTHR47049">
    <property type="entry name" value="PIEZO-TYPE MECHANOSENSITIVE ION CHANNEL HOMOLOG"/>
    <property type="match status" value="1"/>
</dbReference>
<dbReference type="Ensembl" id="ENSOMET00000008491.1">
    <property type="protein sequence ID" value="ENSOMEP00000024901.1"/>
    <property type="gene ID" value="ENSOMEG00000005834.1"/>
</dbReference>
<dbReference type="Pfam" id="PF12166">
    <property type="entry name" value="Piezo_cap"/>
    <property type="match status" value="1"/>
</dbReference>
<proteinExistence type="predicted"/>
<dbReference type="InterPro" id="IPR027272">
    <property type="entry name" value="Piezo"/>
</dbReference>
<evidence type="ECO:0000313" key="4">
    <source>
        <dbReference type="Ensembl" id="ENSOMEP00000024901.1"/>
    </source>
</evidence>
<reference evidence="4" key="1">
    <citation type="submission" date="2025-08" db="UniProtKB">
        <authorList>
            <consortium name="Ensembl"/>
        </authorList>
    </citation>
    <scope>IDENTIFICATION</scope>
</reference>
<dbReference type="AlphaFoldDB" id="A0A3B3D4W5"/>
<feature type="domain" description="Piezo non-specific cation channel cap" evidence="2">
    <location>
        <begin position="103"/>
        <end position="160"/>
    </location>
</feature>